<dbReference type="InterPro" id="IPR019219">
    <property type="entry name" value="DUF2130"/>
</dbReference>
<keyword evidence="1" id="KW-0175">Coiled coil</keyword>
<reference evidence="2 3" key="1">
    <citation type="submission" date="2018-09" db="EMBL/GenBank/DDBJ databases">
        <title>Comparative genomics of Leucobacter spp.</title>
        <authorList>
            <person name="Reis A.C."/>
            <person name="Kolvenbach B.A."/>
            <person name="Corvini P.F.X."/>
            <person name="Nunes O.C."/>
        </authorList>
    </citation>
    <scope>NUCLEOTIDE SEQUENCE [LARGE SCALE GENOMIC DNA]</scope>
    <source>
        <strain evidence="2 3">L-1</strain>
    </source>
</reference>
<dbReference type="PIRSF" id="PIRSF005850">
    <property type="entry name" value="UCP005850"/>
    <property type="match status" value="1"/>
</dbReference>
<proteinExistence type="predicted"/>
<gene>
    <name evidence="2" type="ORF">D3226_08530</name>
</gene>
<sequence>MREIKCPHCGKSFTVDEAGYADIVKQVRDSEFEAQLHERLQLAEQEKDAALELARVTSASKLQQAEAAKDTEIQRLQAQLAEGETAQRLAVAEALGQVEKDRDALAAELAEAKREWAAAETLTRERHEAALREAVAPQERELAELRAQLAGEATARKLAVTEAVGRIEKERDEARSSLQQAQLEKQLAERALTERYETQLKDRDNEIVRIRDMKARLSTKMIGETLELHCENTFNQIRATAFPHAYFEKDNDARSGSKGDYIFRDFDAAGIEVVSIMFEMKNEADETATKKKNEDFLKELDKDRREKGCEYAVLVSLLEPESELYNSGIVDVSHRYPKMYVVRPQFFLPLITLLRNAALGALQYKTELEHVKSQNIDITEFESELDTFKSAFGRNYELASAQFAEAIKRIDTSIREMEKVREQLLKSENNLRLANDKAQGVTVKKLTRGNPTMQAKFAELGAARANDGADTTKENTDA</sequence>
<feature type="coiled-coil region" evidence="1">
    <location>
        <begin position="164"/>
        <end position="191"/>
    </location>
</feature>
<evidence type="ECO:0000313" key="3">
    <source>
        <dbReference type="Proteomes" id="UP001646141"/>
    </source>
</evidence>
<accession>A0ABS1SPA5</accession>
<comment type="caution">
    <text evidence="2">The sequence shown here is derived from an EMBL/GenBank/DDBJ whole genome shotgun (WGS) entry which is preliminary data.</text>
</comment>
<name>A0ABS1SPA5_9MICO</name>
<evidence type="ECO:0000256" key="1">
    <source>
        <dbReference type="SAM" id="Coils"/>
    </source>
</evidence>
<feature type="coiled-coil region" evidence="1">
    <location>
        <begin position="33"/>
        <end position="122"/>
    </location>
</feature>
<keyword evidence="3" id="KW-1185">Reference proteome</keyword>
<protein>
    <submittedName>
        <fullName evidence="2">DUF2130 domain-containing protein</fullName>
    </submittedName>
</protein>
<dbReference type="Pfam" id="PF09903">
    <property type="entry name" value="DUF2130"/>
    <property type="match status" value="1"/>
</dbReference>
<dbReference type="EMBL" id="QYAD01000002">
    <property type="protein sequence ID" value="MBL3690007.1"/>
    <property type="molecule type" value="Genomic_DNA"/>
</dbReference>
<dbReference type="Proteomes" id="UP001646141">
    <property type="component" value="Unassembled WGS sequence"/>
</dbReference>
<evidence type="ECO:0000313" key="2">
    <source>
        <dbReference type="EMBL" id="MBL3690007.1"/>
    </source>
</evidence>
<dbReference type="RefSeq" id="WP_202382092.1">
    <property type="nucleotide sequence ID" value="NZ_BAAAMA010000002.1"/>
</dbReference>
<organism evidence="2 3">
    <name type="scientific">Leucobacter chromiireducens subsp. chromiireducens</name>
    <dbReference type="NCBI Taxonomy" id="660067"/>
    <lineage>
        <taxon>Bacteria</taxon>
        <taxon>Bacillati</taxon>
        <taxon>Actinomycetota</taxon>
        <taxon>Actinomycetes</taxon>
        <taxon>Micrococcales</taxon>
        <taxon>Microbacteriaceae</taxon>
        <taxon>Leucobacter</taxon>
    </lineage>
</organism>
<feature type="coiled-coil region" evidence="1">
    <location>
        <begin position="403"/>
        <end position="437"/>
    </location>
</feature>